<keyword evidence="1" id="KW-0547">Nucleotide-binding</keyword>
<feature type="domain" description="Protein kinase" evidence="2">
    <location>
        <begin position="36"/>
        <end position="224"/>
    </location>
</feature>
<dbReference type="PANTHER" id="PTHR37171:SF1">
    <property type="entry name" value="SERINE_THREONINE-PROTEIN KINASE YRZF-RELATED"/>
    <property type="match status" value="1"/>
</dbReference>
<organism evidence="3 4">
    <name type="scientific">Ectobacillus funiculus</name>
    <dbReference type="NCBI Taxonomy" id="137993"/>
    <lineage>
        <taxon>Bacteria</taxon>
        <taxon>Bacillati</taxon>
        <taxon>Bacillota</taxon>
        <taxon>Bacilli</taxon>
        <taxon>Bacillales</taxon>
        <taxon>Bacillaceae</taxon>
        <taxon>Ectobacillus</taxon>
    </lineage>
</organism>
<evidence type="ECO:0000259" key="2">
    <source>
        <dbReference type="PROSITE" id="PS50011"/>
    </source>
</evidence>
<dbReference type="PANTHER" id="PTHR37171">
    <property type="entry name" value="SERINE/THREONINE-PROTEIN KINASE YRZF-RELATED"/>
    <property type="match status" value="1"/>
</dbReference>
<gene>
    <name evidence="3" type="ORF">ACFFMS_11045</name>
</gene>
<dbReference type="InterPro" id="IPR011009">
    <property type="entry name" value="Kinase-like_dom_sf"/>
</dbReference>
<accession>A0ABV5WEF7</accession>
<dbReference type="GO" id="GO:0004674">
    <property type="term" value="F:protein serine/threonine kinase activity"/>
    <property type="evidence" value="ECO:0007669"/>
    <property type="project" value="UniProtKB-KW"/>
</dbReference>
<dbReference type="RefSeq" id="WP_129725781.1">
    <property type="nucleotide sequence ID" value="NZ_JAPCYI010000001.1"/>
</dbReference>
<proteinExistence type="predicted"/>
<keyword evidence="4" id="KW-1185">Reference proteome</keyword>
<keyword evidence="1" id="KW-0067">ATP-binding</keyword>
<dbReference type="Gene3D" id="1.10.510.10">
    <property type="entry name" value="Transferase(Phosphotransferase) domain 1"/>
    <property type="match status" value="1"/>
</dbReference>
<name>A0ABV5WEF7_9BACI</name>
<evidence type="ECO:0000256" key="1">
    <source>
        <dbReference type="PROSITE-ProRule" id="PRU10141"/>
    </source>
</evidence>
<keyword evidence="3" id="KW-0808">Transferase</keyword>
<feature type="binding site" evidence="1">
    <location>
        <position position="62"/>
    </location>
    <ligand>
        <name>ATP</name>
        <dbReference type="ChEBI" id="CHEBI:30616"/>
    </ligand>
</feature>
<dbReference type="PROSITE" id="PS50011">
    <property type="entry name" value="PROTEIN_KINASE_DOM"/>
    <property type="match status" value="1"/>
</dbReference>
<dbReference type="InterPro" id="IPR052396">
    <property type="entry name" value="Meiotic_Drive_Suppr_Kinase"/>
</dbReference>
<evidence type="ECO:0000313" key="3">
    <source>
        <dbReference type="EMBL" id="MFB9758997.1"/>
    </source>
</evidence>
<comment type="caution">
    <text evidence="3">The sequence shown here is derived from an EMBL/GenBank/DDBJ whole genome shotgun (WGS) entry which is preliminary data.</text>
</comment>
<keyword evidence="3" id="KW-0723">Serine/threonine-protein kinase</keyword>
<dbReference type="InterPro" id="IPR017441">
    <property type="entry name" value="Protein_kinase_ATP_BS"/>
</dbReference>
<protein>
    <submittedName>
        <fullName evidence="3">Serine/threonine protein kinase</fullName>
    </submittedName>
</protein>
<dbReference type="SUPFAM" id="SSF56112">
    <property type="entry name" value="Protein kinase-like (PK-like)"/>
    <property type="match status" value="1"/>
</dbReference>
<evidence type="ECO:0000313" key="4">
    <source>
        <dbReference type="Proteomes" id="UP001589609"/>
    </source>
</evidence>
<keyword evidence="3" id="KW-0418">Kinase</keyword>
<dbReference type="EMBL" id="JBHMAF010000050">
    <property type="protein sequence ID" value="MFB9758997.1"/>
    <property type="molecule type" value="Genomic_DNA"/>
</dbReference>
<reference evidence="3 4" key="1">
    <citation type="submission" date="2024-09" db="EMBL/GenBank/DDBJ databases">
        <authorList>
            <person name="Sun Q."/>
            <person name="Mori K."/>
        </authorList>
    </citation>
    <scope>NUCLEOTIDE SEQUENCE [LARGE SCALE GENOMIC DNA]</scope>
    <source>
        <strain evidence="3 4">JCM 11201</strain>
    </source>
</reference>
<dbReference type="Proteomes" id="UP001589609">
    <property type="component" value="Unassembled WGS sequence"/>
</dbReference>
<dbReference type="InterPro" id="IPR000719">
    <property type="entry name" value="Prot_kinase_dom"/>
</dbReference>
<dbReference type="PROSITE" id="PS00107">
    <property type="entry name" value="PROTEIN_KINASE_ATP"/>
    <property type="match status" value="1"/>
</dbReference>
<sequence>MEQLNKFVERIETTLLKGVRLESENPYDPVVVKHTPTGWSCIGAGNYAAVFAYQGNEEWVVKIYAREQEGLKKEAKVYRKLGGHPAYSELIYQGEQYLVLKRLRGITLYEAVHKGIQIHESIIHDVNEALQYARERGLTPCDIHGKNVMMNEGKGYVVDISDFYKPGEDEKWNDLVKAYYKFYKPFFYKYSIPIPDFVLDAIRHSYRFYRKWRKKRKQVQLYKG</sequence>